<dbReference type="EMBL" id="CP065647">
    <property type="protein sequence ID" value="QPR72523.1"/>
    <property type="molecule type" value="Genomic_DNA"/>
</dbReference>
<comment type="function">
    <text evidence="1">Thiol-specific peroxidase that catalyzes the reduction of hydrogen peroxide and organic hydroperoxides to water and alcohols, respectively. Plays a role in cell protection against oxidative stress by detoxifying peroxides and as sensor of hydrogen peroxide-mediated signaling events.</text>
</comment>
<evidence type="ECO:0000256" key="13">
    <source>
        <dbReference type="PIRSR" id="PIRSR000239-1"/>
    </source>
</evidence>
<dbReference type="EC" id="1.11.1.24" evidence="3"/>
<evidence type="ECO:0000256" key="9">
    <source>
        <dbReference type="ARBA" id="ARBA00032824"/>
    </source>
</evidence>
<proteinExistence type="inferred from homology"/>
<evidence type="ECO:0000256" key="3">
    <source>
        <dbReference type="ARBA" id="ARBA00013017"/>
    </source>
</evidence>
<dbReference type="SUPFAM" id="SSF52833">
    <property type="entry name" value="Thioredoxin-like"/>
    <property type="match status" value="1"/>
</dbReference>
<dbReference type="InterPro" id="IPR000866">
    <property type="entry name" value="AhpC/TSA"/>
</dbReference>
<keyword evidence="7" id="KW-1015">Disulfide bond</keyword>
<dbReference type="OMA" id="PKKFMGK"/>
<keyword evidence="4 15" id="KW-0575">Peroxidase</keyword>
<evidence type="ECO:0000256" key="11">
    <source>
        <dbReference type="ARBA" id="ARBA00041373"/>
    </source>
</evidence>
<dbReference type="RefSeq" id="WP_003179960.1">
    <property type="nucleotide sequence ID" value="NZ_BEXU01000058.1"/>
</dbReference>
<dbReference type="GO" id="GO:0045454">
    <property type="term" value="P:cell redox homeostasis"/>
    <property type="evidence" value="ECO:0007669"/>
    <property type="project" value="TreeGrafter"/>
</dbReference>
<dbReference type="AlphaFoldDB" id="A0A1Y0YCA8"/>
<evidence type="ECO:0000256" key="12">
    <source>
        <dbReference type="ARBA" id="ARBA00049091"/>
    </source>
</evidence>
<accession>A0A1Y0YCA8</accession>
<dbReference type="GO" id="GO:0034599">
    <property type="term" value="P:cellular response to oxidative stress"/>
    <property type="evidence" value="ECO:0007669"/>
    <property type="project" value="TreeGrafter"/>
</dbReference>
<evidence type="ECO:0000259" key="14">
    <source>
        <dbReference type="PROSITE" id="PS51352"/>
    </source>
</evidence>
<dbReference type="GeneID" id="76974201"/>
<dbReference type="EMBL" id="NILC01000019">
    <property type="protein sequence ID" value="TWL29540.1"/>
    <property type="molecule type" value="Genomic_DNA"/>
</dbReference>
<evidence type="ECO:0000256" key="10">
    <source>
        <dbReference type="ARBA" id="ARBA00038489"/>
    </source>
</evidence>
<evidence type="ECO:0000256" key="5">
    <source>
        <dbReference type="ARBA" id="ARBA00022862"/>
    </source>
</evidence>
<dbReference type="Proteomes" id="UP000595038">
    <property type="component" value="Chromosome"/>
</dbReference>
<keyword evidence="5" id="KW-0049">Antioxidant</keyword>
<evidence type="ECO:0000256" key="7">
    <source>
        <dbReference type="ARBA" id="ARBA00023157"/>
    </source>
</evidence>
<evidence type="ECO:0000256" key="2">
    <source>
        <dbReference type="ARBA" id="ARBA00011245"/>
    </source>
</evidence>
<organism evidence="16 17">
    <name type="scientific">Bacillus licheniformis</name>
    <dbReference type="NCBI Taxonomy" id="1402"/>
    <lineage>
        <taxon>Bacteria</taxon>
        <taxon>Bacillati</taxon>
        <taxon>Bacillota</taxon>
        <taxon>Bacilli</taxon>
        <taxon>Bacillales</taxon>
        <taxon>Bacillaceae</taxon>
        <taxon>Bacillus</taxon>
    </lineage>
</organism>
<dbReference type="GO" id="GO:0008379">
    <property type="term" value="F:thioredoxin peroxidase activity"/>
    <property type="evidence" value="ECO:0007669"/>
    <property type="project" value="TreeGrafter"/>
</dbReference>
<keyword evidence="6" id="KW-0560">Oxidoreductase</keyword>
<gene>
    <name evidence="15" type="primary">bcp</name>
    <name evidence="16" type="ORF">CHCC16736_0134</name>
    <name evidence="15" type="ORF">I6G80_22510</name>
</gene>
<name>A0A1Y0YCA8_BACLI</name>
<dbReference type="InterPro" id="IPR036249">
    <property type="entry name" value="Thioredoxin-like_sf"/>
</dbReference>
<dbReference type="PANTHER" id="PTHR42801:SF4">
    <property type="entry name" value="AHPC_TSA FAMILY PROTEIN"/>
    <property type="match status" value="1"/>
</dbReference>
<protein>
    <recommendedName>
        <fullName evidence="3">thioredoxin-dependent peroxiredoxin</fullName>
        <ecNumber evidence="3">1.11.1.24</ecNumber>
    </recommendedName>
    <alternativeName>
        <fullName evidence="11">Bacterioferritin comigratory protein</fullName>
    </alternativeName>
    <alternativeName>
        <fullName evidence="9">Thioredoxin peroxidase</fullName>
    </alternativeName>
</protein>
<evidence type="ECO:0000313" key="16">
    <source>
        <dbReference type="EMBL" id="TWL29540.1"/>
    </source>
</evidence>
<sequence>MTVEIGQKVPDIELLGDHGEKVKLSDFEGKYVVLYFYPKDMTPGCTTEACDFRDRHESFAELDAVIIGVSPDDQARHEKFKQKHDLPFLLLVDDEHKLAESFDVWKLKKNFGKEYMGVERSTFLIDKEGRLVKEWRKVKVKDHVAEALQAVKEIAEA</sequence>
<dbReference type="Pfam" id="PF00578">
    <property type="entry name" value="AhpC-TSA"/>
    <property type="match status" value="1"/>
</dbReference>
<dbReference type="PANTHER" id="PTHR42801">
    <property type="entry name" value="THIOREDOXIN-DEPENDENT PEROXIDE REDUCTASE"/>
    <property type="match status" value="1"/>
</dbReference>
<comment type="similarity">
    <text evidence="10">Belongs to the peroxiredoxin family. BCP/PrxQ subfamily.</text>
</comment>
<reference evidence="15 18" key="2">
    <citation type="submission" date="2020-12" db="EMBL/GenBank/DDBJ databases">
        <title>FDA dAtabase for Regulatory Grade micrObial Sequences (FDA-ARGOS): Supporting development and validation of Infectious Disease Dx tests.</title>
        <authorList>
            <person name="Nelson B."/>
            <person name="Plummer A."/>
            <person name="Tallon L."/>
            <person name="Sadzewicz L."/>
            <person name="Zhao X."/>
            <person name="Boylan J."/>
            <person name="Ott S."/>
            <person name="Bowen H."/>
            <person name="Vavikolanu K."/>
            <person name="Mehta A."/>
            <person name="Aluvathingal J."/>
            <person name="Nadendla S."/>
            <person name="Myers T."/>
            <person name="Yan Y."/>
            <person name="Sichtig H."/>
        </authorList>
    </citation>
    <scope>NUCLEOTIDE SEQUENCE [LARGE SCALE GENOMIC DNA]</scope>
    <source>
        <strain evidence="15 18">FDAARGOS_923</strain>
    </source>
</reference>
<feature type="active site" description="Cysteine sulfenic acid (-SOH) intermediate; for peroxidase activity" evidence="13">
    <location>
        <position position="45"/>
    </location>
</feature>
<evidence type="ECO:0000313" key="15">
    <source>
        <dbReference type="EMBL" id="QPR72523.1"/>
    </source>
</evidence>
<dbReference type="InterPro" id="IPR013766">
    <property type="entry name" value="Thioredoxin_domain"/>
</dbReference>
<reference evidence="16 17" key="1">
    <citation type="submission" date="2019-06" db="EMBL/GenBank/DDBJ databases">
        <title>Genome sequence analysis of &gt;100 Bacillus licheniformis strains suggests intrinsic resistance to this species.</title>
        <authorList>
            <person name="Wels M."/>
            <person name="Siezen R.J."/>
            <person name="Johansen E."/>
            <person name="Stuer-Lauridsen B."/>
            <person name="Bjerre K."/>
            <person name="Nielsen B.K.K."/>
        </authorList>
    </citation>
    <scope>NUCLEOTIDE SEQUENCE [LARGE SCALE GENOMIC DNA]</scope>
    <source>
        <strain evidence="16 17">BAC-16736</strain>
    </source>
</reference>
<dbReference type="FunFam" id="3.40.30.10:FF:000007">
    <property type="entry name" value="Thioredoxin-dependent thiol peroxidase"/>
    <property type="match status" value="1"/>
</dbReference>
<evidence type="ECO:0000313" key="17">
    <source>
        <dbReference type="Proteomes" id="UP000435910"/>
    </source>
</evidence>
<dbReference type="NCBIfam" id="NF006960">
    <property type="entry name" value="PRK09437.1"/>
    <property type="match status" value="1"/>
</dbReference>
<comment type="catalytic activity">
    <reaction evidence="12">
        <text>a hydroperoxide + [thioredoxin]-dithiol = an alcohol + [thioredoxin]-disulfide + H2O</text>
        <dbReference type="Rhea" id="RHEA:62620"/>
        <dbReference type="Rhea" id="RHEA-COMP:10698"/>
        <dbReference type="Rhea" id="RHEA-COMP:10700"/>
        <dbReference type="ChEBI" id="CHEBI:15377"/>
        <dbReference type="ChEBI" id="CHEBI:29950"/>
        <dbReference type="ChEBI" id="CHEBI:30879"/>
        <dbReference type="ChEBI" id="CHEBI:35924"/>
        <dbReference type="ChEBI" id="CHEBI:50058"/>
        <dbReference type="EC" id="1.11.1.24"/>
    </reaction>
</comment>
<evidence type="ECO:0000256" key="4">
    <source>
        <dbReference type="ARBA" id="ARBA00022559"/>
    </source>
</evidence>
<evidence type="ECO:0000256" key="1">
    <source>
        <dbReference type="ARBA" id="ARBA00003330"/>
    </source>
</evidence>
<keyword evidence="8" id="KW-0676">Redox-active center</keyword>
<dbReference type="Proteomes" id="UP000435910">
    <property type="component" value="Unassembled WGS sequence"/>
</dbReference>
<dbReference type="CDD" id="cd03017">
    <property type="entry name" value="PRX_BCP"/>
    <property type="match status" value="1"/>
</dbReference>
<feature type="domain" description="Thioredoxin" evidence="14">
    <location>
        <begin position="3"/>
        <end position="156"/>
    </location>
</feature>
<comment type="subunit">
    <text evidence="2">Monomer.</text>
</comment>
<evidence type="ECO:0000256" key="6">
    <source>
        <dbReference type="ARBA" id="ARBA00023002"/>
    </source>
</evidence>
<dbReference type="PIRSF" id="PIRSF000239">
    <property type="entry name" value="AHPC"/>
    <property type="match status" value="1"/>
</dbReference>
<dbReference type="GeneID" id="92862519"/>
<dbReference type="PROSITE" id="PS51352">
    <property type="entry name" value="THIOREDOXIN_2"/>
    <property type="match status" value="1"/>
</dbReference>
<evidence type="ECO:0000256" key="8">
    <source>
        <dbReference type="ARBA" id="ARBA00023284"/>
    </source>
</evidence>
<dbReference type="InterPro" id="IPR024706">
    <property type="entry name" value="Peroxiredoxin_AhpC-typ"/>
</dbReference>
<dbReference type="InterPro" id="IPR050924">
    <property type="entry name" value="Peroxiredoxin_BCP/PrxQ"/>
</dbReference>
<evidence type="ECO:0000313" key="18">
    <source>
        <dbReference type="Proteomes" id="UP000595038"/>
    </source>
</evidence>
<dbReference type="Gene3D" id="3.40.30.10">
    <property type="entry name" value="Glutaredoxin"/>
    <property type="match status" value="1"/>
</dbReference>
<dbReference type="GO" id="GO:0005737">
    <property type="term" value="C:cytoplasm"/>
    <property type="evidence" value="ECO:0007669"/>
    <property type="project" value="TreeGrafter"/>
</dbReference>